<dbReference type="PANTHER" id="PTHR35901:SF1">
    <property type="entry name" value="EXONUCLEASE VAPC9"/>
    <property type="match status" value="1"/>
</dbReference>
<dbReference type="RefSeq" id="WP_011278621.1">
    <property type="nucleotide sequence ID" value="NZ_BHWZ01000004.1"/>
</dbReference>
<organism evidence="2 5">
    <name type="scientific">Sulfolobus acidocaldarius</name>
    <dbReference type="NCBI Taxonomy" id="2285"/>
    <lineage>
        <taxon>Archaea</taxon>
        <taxon>Thermoproteota</taxon>
        <taxon>Thermoprotei</taxon>
        <taxon>Sulfolobales</taxon>
        <taxon>Sulfolobaceae</taxon>
        <taxon>Sulfolobus</taxon>
    </lineage>
</organism>
<dbReference type="SMR" id="A0A0U2VYN1"/>
<reference evidence="4 5" key="1">
    <citation type="submission" date="2015-12" db="EMBL/GenBank/DDBJ databases">
        <title>A stable core within a dynamic pangenome in Sulfolobus acidocaldarius.</title>
        <authorList>
            <person name="Anderson R."/>
            <person name="Kouris A."/>
            <person name="Seward C."/>
            <person name="Campbell K."/>
            <person name="Whitaker R."/>
        </authorList>
    </citation>
    <scope>NUCLEOTIDE SEQUENCE [LARGE SCALE GENOMIC DNA]</scope>
    <source>
        <strain evidence="2 5">GG12-C01-09</strain>
        <strain evidence="3 4">NG05B_CO5_07</strain>
    </source>
</reference>
<dbReference type="GO" id="GO:0003677">
    <property type="term" value="F:DNA binding"/>
    <property type="evidence" value="ECO:0007669"/>
    <property type="project" value="UniProtKB-KW"/>
</dbReference>
<dbReference type="OrthoDB" id="168412at2157"/>
<accession>A0A0U2VYN1</accession>
<dbReference type="Proteomes" id="UP000060043">
    <property type="component" value="Chromosome"/>
</dbReference>
<dbReference type="GeneID" id="14552307"/>
<dbReference type="SUPFAM" id="SSF88723">
    <property type="entry name" value="PIN domain-like"/>
    <property type="match status" value="1"/>
</dbReference>
<evidence type="ECO:0000313" key="4">
    <source>
        <dbReference type="Proteomes" id="UP000060043"/>
    </source>
</evidence>
<keyword evidence="1" id="KW-0460">Magnesium</keyword>
<proteinExistence type="predicted"/>
<dbReference type="EMBL" id="CP013695">
    <property type="protein sequence ID" value="ALU30758.1"/>
    <property type="molecule type" value="Genomic_DNA"/>
</dbReference>
<dbReference type="InterPro" id="IPR051619">
    <property type="entry name" value="TypeII_TA_RNase_PINc/VapC"/>
</dbReference>
<dbReference type="InterPro" id="IPR044153">
    <property type="entry name" value="PIN_Pae0151-like"/>
</dbReference>
<sequence>MTEYLFDASSIVNLIKRGIVSPLTNGETLNLALYECISAIWKEYRKLKVISRDLAGKYIRAIIKVMSIIPVNSISGSEEEVFDLALKEDLTIYDASYLLVAINKNLMLVTDDKVLRDRASKYVTATSTKELLTRYGFVDQ</sequence>
<protein>
    <submittedName>
        <fullName evidence="2">DNA-binding protein</fullName>
    </submittedName>
</protein>
<evidence type="ECO:0000313" key="2">
    <source>
        <dbReference type="EMBL" id="ALU30068.1"/>
    </source>
</evidence>
<dbReference type="AlphaFoldDB" id="A0A0U2VYN1"/>
<dbReference type="EMBL" id="CP013694">
    <property type="protein sequence ID" value="ALU30068.1"/>
    <property type="molecule type" value="Genomic_DNA"/>
</dbReference>
<name>A0A0U2VYN1_9CREN</name>
<dbReference type="CDD" id="cd09873">
    <property type="entry name" value="PIN_Pae0151-like"/>
    <property type="match status" value="1"/>
</dbReference>
<evidence type="ECO:0000256" key="1">
    <source>
        <dbReference type="ARBA" id="ARBA00022842"/>
    </source>
</evidence>
<evidence type="ECO:0000313" key="5">
    <source>
        <dbReference type="Proteomes" id="UP000065473"/>
    </source>
</evidence>
<gene>
    <name evidence="2" type="ORF">ATY89_09060</name>
    <name evidence="3" type="ORF">ATZ20_00470</name>
</gene>
<dbReference type="STRING" id="1435377.SUSAZ_08690"/>
<dbReference type="PANTHER" id="PTHR35901">
    <property type="entry name" value="RIBONUCLEASE VAPC3"/>
    <property type="match status" value="1"/>
</dbReference>
<dbReference type="Proteomes" id="UP000065473">
    <property type="component" value="Chromosome"/>
</dbReference>
<evidence type="ECO:0000313" key="3">
    <source>
        <dbReference type="EMBL" id="ALU30758.1"/>
    </source>
</evidence>
<dbReference type="Gene3D" id="3.40.50.1010">
    <property type="entry name" value="5'-nuclease"/>
    <property type="match status" value="1"/>
</dbReference>
<dbReference type="InterPro" id="IPR029060">
    <property type="entry name" value="PIN-like_dom_sf"/>
</dbReference>
<keyword evidence="2" id="KW-0238">DNA-binding</keyword>